<dbReference type="PANTHER" id="PTHR13847">
    <property type="entry name" value="SARCOSINE DEHYDROGENASE-RELATED"/>
    <property type="match status" value="1"/>
</dbReference>
<dbReference type="Pfam" id="PF01266">
    <property type="entry name" value="DAO"/>
    <property type="match status" value="1"/>
</dbReference>
<name>A0A286UIC1_9AGAM</name>
<dbReference type="EMBL" id="NBII01000004">
    <property type="protein sequence ID" value="PAV19352.1"/>
    <property type="molecule type" value="Genomic_DNA"/>
</dbReference>
<dbReference type="InterPro" id="IPR006076">
    <property type="entry name" value="FAD-dep_OxRdtase"/>
</dbReference>
<dbReference type="OrthoDB" id="429143at2759"/>
<evidence type="ECO:0000313" key="3">
    <source>
        <dbReference type="Proteomes" id="UP000217199"/>
    </source>
</evidence>
<dbReference type="Proteomes" id="UP000217199">
    <property type="component" value="Unassembled WGS sequence"/>
</dbReference>
<dbReference type="STRING" id="2282107.A0A286UIC1"/>
<dbReference type="InParanoid" id="A0A286UIC1"/>
<protein>
    <submittedName>
        <fullName evidence="2">FAD dependent oxidoreductase</fullName>
    </submittedName>
</protein>
<dbReference type="AlphaFoldDB" id="A0A286UIC1"/>
<keyword evidence="3" id="KW-1185">Reference proteome</keyword>
<comment type="caution">
    <text evidence="2">The sequence shown here is derived from an EMBL/GenBank/DDBJ whole genome shotgun (WGS) entry which is preliminary data.</text>
</comment>
<dbReference type="SUPFAM" id="SSF51905">
    <property type="entry name" value="FAD/NAD(P)-binding domain"/>
    <property type="match status" value="1"/>
</dbReference>
<gene>
    <name evidence="2" type="ORF">PNOK_0428600</name>
</gene>
<evidence type="ECO:0000259" key="1">
    <source>
        <dbReference type="Pfam" id="PF01266"/>
    </source>
</evidence>
<accession>A0A286UIC1</accession>
<dbReference type="Gene3D" id="3.30.9.10">
    <property type="entry name" value="D-Amino Acid Oxidase, subunit A, domain 2"/>
    <property type="match status" value="1"/>
</dbReference>
<proteinExistence type="predicted"/>
<reference evidence="2 3" key="1">
    <citation type="journal article" date="2017" name="Mol. Ecol.">
        <title>Comparative and population genomic landscape of Phellinus noxius: A hypervariable fungus causing root rot in trees.</title>
        <authorList>
            <person name="Chung C.L."/>
            <person name="Lee T.J."/>
            <person name="Akiba M."/>
            <person name="Lee H.H."/>
            <person name="Kuo T.H."/>
            <person name="Liu D."/>
            <person name="Ke H.M."/>
            <person name="Yokoi T."/>
            <person name="Roa M.B."/>
            <person name="Lu M.J."/>
            <person name="Chang Y.Y."/>
            <person name="Ann P.J."/>
            <person name="Tsai J.N."/>
            <person name="Chen C.Y."/>
            <person name="Tzean S.S."/>
            <person name="Ota Y."/>
            <person name="Hattori T."/>
            <person name="Sahashi N."/>
            <person name="Liou R.F."/>
            <person name="Kikuchi T."/>
            <person name="Tsai I.J."/>
        </authorList>
    </citation>
    <scope>NUCLEOTIDE SEQUENCE [LARGE SCALE GENOMIC DNA]</scope>
    <source>
        <strain evidence="2 3">FFPRI411160</strain>
    </source>
</reference>
<dbReference type="InterPro" id="IPR036188">
    <property type="entry name" value="FAD/NAD-bd_sf"/>
</dbReference>
<dbReference type="GO" id="GO:0005737">
    <property type="term" value="C:cytoplasm"/>
    <property type="evidence" value="ECO:0007669"/>
    <property type="project" value="TreeGrafter"/>
</dbReference>
<sequence>MSSRQEFPVPLNQFDVHQQVFNAQEHLAYKPASLPVPNSTYSFWLHPSNEVNPLAKEGSSGDFANDADICIIGSGITGVSAAYHISKNAPEKKVVVLEARDFCSGATGRNGGHLTAGRFLGLVDNSETMGLEEAIKQYALEQHVTDSMLELIKDNNLDEIVDLVSGGHLDMIFSDKEEKIAQADFDLAKKSGVDLDLVNWLTKEEMIKLYGTPYPAIFYPGNNLWPLKLVTQMYYLAKAKFNESGGSLDLYTSTPVLKVVPSDVRRWSAVTPRGSVSCSSVLHATNGYASHLLPFYAGPRGIVPVRGQVLATRAAVPIPASEHASFGGNEGFEYWFLRPSKTDKDEKNPLAIIGGGRETTTGYELGVTDDSTVSDEAGKTLRRFLPKIYPGKYDEQEPEMEWTGIMGYTSIHDPFVGPVRTSDGEELEGQYISAGYTGHGMPRAYGCAEAVSSIILHDLSGKSREEWIAPSWIPKRYFTWNRNP</sequence>
<organism evidence="2 3">
    <name type="scientific">Pyrrhoderma noxium</name>
    <dbReference type="NCBI Taxonomy" id="2282107"/>
    <lineage>
        <taxon>Eukaryota</taxon>
        <taxon>Fungi</taxon>
        <taxon>Dikarya</taxon>
        <taxon>Basidiomycota</taxon>
        <taxon>Agaricomycotina</taxon>
        <taxon>Agaricomycetes</taxon>
        <taxon>Hymenochaetales</taxon>
        <taxon>Hymenochaetaceae</taxon>
        <taxon>Pyrrhoderma</taxon>
    </lineage>
</organism>
<dbReference type="PANTHER" id="PTHR13847:SF260">
    <property type="entry name" value="FAD DEPENDENT OXIDOREDUCTASE DOMAIN-CONTAINING PROTEIN"/>
    <property type="match status" value="1"/>
</dbReference>
<evidence type="ECO:0000313" key="2">
    <source>
        <dbReference type="EMBL" id="PAV19352.1"/>
    </source>
</evidence>
<feature type="domain" description="FAD dependent oxidoreductase" evidence="1">
    <location>
        <begin position="68"/>
        <end position="452"/>
    </location>
</feature>
<dbReference type="Gene3D" id="3.50.50.60">
    <property type="entry name" value="FAD/NAD(P)-binding domain"/>
    <property type="match status" value="1"/>
</dbReference>